<accession>A0A8S0SAD0</accession>
<gene>
    <name evidence="2" type="ORF">OLEA9_A010994</name>
</gene>
<evidence type="ECO:0000313" key="2">
    <source>
        <dbReference type="EMBL" id="CAA2989341.1"/>
    </source>
</evidence>
<organism evidence="2 3">
    <name type="scientific">Olea europaea subsp. europaea</name>
    <dbReference type="NCBI Taxonomy" id="158383"/>
    <lineage>
        <taxon>Eukaryota</taxon>
        <taxon>Viridiplantae</taxon>
        <taxon>Streptophyta</taxon>
        <taxon>Embryophyta</taxon>
        <taxon>Tracheophyta</taxon>
        <taxon>Spermatophyta</taxon>
        <taxon>Magnoliopsida</taxon>
        <taxon>eudicotyledons</taxon>
        <taxon>Gunneridae</taxon>
        <taxon>Pentapetalae</taxon>
        <taxon>asterids</taxon>
        <taxon>lamiids</taxon>
        <taxon>Lamiales</taxon>
        <taxon>Oleaceae</taxon>
        <taxon>Oleeae</taxon>
        <taxon>Olea</taxon>
    </lineage>
</organism>
<sequence length="153" mass="16325">MMPGGDESNLEEYFYSPSIGAYSGVANIIDEGPNQTPMMPGPGVESNIGSTDSGSANIFDEGPNQMPMMPRVESDIDGTDIGVANIIDEGPNLEIEAHESPVDQTPTGPFEASPNYAVDAEGTTRGKRTKKTPQLFGSFKVDSAIHRIHTHDN</sequence>
<name>A0A8S0SAD0_OLEEU</name>
<keyword evidence="3" id="KW-1185">Reference proteome</keyword>
<comment type="caution">
    <text evidence="2">The sequence shown here is derived from an EMBL/GenBank/DDBJ whole genome shotgun (WGS) entry which is preliminary data.</text>
</comment>
<evidence type="ECO:0000256" key="1">
    <source>
        <dbReference type="SAM" id="MobiDB-lite"/>
    </source>
</evidence>
<evidence type="ECO:0000313" key="3">
    <source>
        <dbReference type="Proteomes" id="UP000594638"/>
    </source>
</evidence>
<dbReference type="EMBL" id="CACTIH010004086">
    <property type="protein sequence ID" value="CAA2989341.1"/>
    <property type="molecule type" value="Genomic_DNA"/>
</dbReference>
<dbReference type="AlphaFoldDB" id="A0A8S0SAD0"/>
<feature type="region of interest" description="Disordered" evidence="1">
    <location>
        <begin position="99"/>
        <end position="130"/>
    </location>
</feature>
<dbReference type="Proteomes" id="UP000594638">
    <property type="component" value="Unassembled WGS sequence"/>
</dbReference>
<feature type="region of interest" description="Disordered" evidence="1">
    <location>
        <begin position="49"/>
        <end position="76"/>
    </location>
</feature>
<reference evidence="2 3" key="1">
    <citation type="submission" date="2019-12" db="EMBL/GenBank/DDBJ databases">
        <authorList>
            <person name="Alioto T."/>
            <person name="Alioto T."/>
            <person name="Gomez Garrido J."/>
        </authorList>
    </citation>
    <scope>NUCLEOTIDE SEQUENCE [LARGE SCALE GENOMIC DNA]</scope>
</reference>
<protein>
    <submittedName>
        <fullName evidence="2">Uncharacterized protein</fullName>
    </submittedName>
</protein>
<dbReference type="Gramene" id="OE9A010994T1">
    <property type="protein sequence ID" value="OE9A010994C1"/>
    <property type="gene ID" value="OE9A010994"/>
</dbReference>
<proteinExistence type="predicted"/>